<dbReference type="AlphaFoldDB" id="A0A2S6GN78"/>
<evidence type="ECO:0000313" key="2">
    <source>
        <dbReference type="EMBL" id="PPK66667.1"/>
    </source>
</evidence>
<dbReference type="Proteomes" id="UP000239203">
    <property type="component" value="Unassembled WGS sequence"/>
</dbReference>
<reference evidence="2 3" key="1">
    <citation type="submission" date="2018-02" db="EMBL/GenBank/DDBJ databases">
        <title>Genomic Encyclopedia of Archaeal and Bacterial Type Strains, Phase II (KMG-II): from individual species to whole genera.</title>
        <authorList>
            <person name="Goeker M."/>
        </authorList>
    </citation>
    <scope>NUCLEOTIDE SEQUENCE [LARGE SCALE GENOMIC DNA]</scope>
    <source>
        <strain evidence="2 3">YU 961-1</strain>
    </source>
</reference>
<sequence length="103" mass="11745">MHQDTHPSLSPHEFATLVLRVLQALPYAGDWPRFELPELENETRLAQIAWDLVEYRLGPWQPKVAGDLAAWALRTSPLRPSPASIGEITRRHPEVRHALRQAP</sequence>
<name>A0A2S6GN78_9PSEU</name>
<dbReference type="EMBL" id="PTIX01000009">
    <property type="protein sequence ID" value="PPK66667.1"/>
    <property type="molecule type" value="Genomic_DNA"/>
</dbReference>
<feature type="compositionally biased region" description="Basic and acidic residues" evidence="1">
    <location>
        <begin position="88"/>
        <end position="97"/>
    </location>
</feature>
<keyword evidence="3" id="KW-1185">Reference proteome</keyword>
<gene>
    <name evidence="2" type="ORF">CLV40_10952</name>
</gene>
<protein>
    <submittedName>
        <fullName evidence="2">Uncharacterized protein</fullName>
    </submittedName>
</protein>
<organism evidence="2 3">
    <name type="scientific">Actinokineospora auranticolor</name>
    <dbReference type="NCBI Taxonomy" id="155976"/>
    <lineage>
        <taxon>Bacteria</taxon>
        <taxon>Bacillati</taxon>
        <taxon>Actinomycetota</taxon>
        <taxon>Actinomycetes</taxon>
        <taxon>Pseudonocardiales</taxon>
        <taxon>Pseudonocardiaceae</taxon>
        <taxon>Actinokineospora</taxon>
    </lineage>
</organism>
<dbReference type="RefSeq" id="WP_146108089.1">
    <property type="nucleotide sequence ID" value="NZ_CP154825.1"/>
</dbReference>
<evidence type="ECO:0000256" key="1">
    <source>
        <dbReference type="SAM" id="MobiDB-lite"/>
    </source>
</evidence>
<evidence type="ECO:0000313" key="3">
    <source>
        <dbReference type="Proteomes" id="UP000239203"/>
    </source>
</evidence>
<accession>A0A2S6GN78</accession>
<comment type="caution">
    <text evidence="2">The sequence shown here is derived from an EMBL/GenBank/DDBJ whole genome shotgun (WGS) entry which is preliminary data.</text>
</comment>
<feature type="region of interest" description="Disordered" evidence="1">
    <location>
        <begin position="82"/>
        <end position="103"/>
    </location>
</feature>
<proteinExistence type="predicted"/>